<accession>A0A9P5PN95</accession>
<evidence type="ECO:0000313" key="2">
    <source>
        <dbReference type="Proteomes" id="UP000772434"/>
    </source>
</evidence>
<gene>
    <name evidence="1" type="ORF">BDP27DRAFT_1332324</name>
</gene>
<dbReference type="Proteomes" id="UP000772434">
    <property type="component" value="Unassembled WGS sequence"/>
</dbReference>
<dbReference type="EMBL" id="JADNRY010000108">
    <property type="protein sequence ID" value="KAF9065125.1"/>
    <property type="molecule type" value="Genomic_DNA"/>
</dbReference>
<comment type="caution">
    <text evidence="1">The sequence shown here is derived from an EMBL/GenBank/DDBJ whole genome shotgun (WGS) entry which is preliminary data.</text>
</comment>
<keyword evidence="2" id="KW-1185">Reference proteome</keyword>
<proteinExistence type="predicted"/>
<dbReference type="AlphaFoldDB" id="A0A9P5PN95"/>
<feature type="non-terminal residue" evidence="1">
    <location>
        <position position="1"/>
    </location>
</feature>
<evidence type="ECO:0000313" key="1">
    <source>
        <dbReference type="EMBL" id="KAF9065125.1"/>
    </source>
</evidence>
<protein>
    <submittedName>
        <fullName evidence="1">Uncharacterized protein</fullName>
    </submittedName>
</protein>
<sequence length="160" mass="18493">MLDNRQCNEVGRRLGLRMCECEYLVLASSLTWSASRDHRIYARHTIRFLKCPIEAAPLRTIYSLAKISHIHHSKKTHSYFNWWHKFFGSMFSSLHSELDGFHWIADLGGFLALVNYYWEHLHRYPLNSVVLELGQILDAVSVLGKGIILADEHVGTVANR</sequence>
<organism evidence="1 2">
    <name type="scientific">Rhodocollybia butyracea</name>
    <dbReference type="NCBI Taxonomy" id="206335"/>
    <lineage>
        <taxon>Eukaryota</taxon>
        <taxon>Fungi</taxon>
        <taxon>Dikarya</taxon>
        <taxon>Basidiomycota</taxon>
        <taxon>Agaricomycotina</taxon>
        <taxon>Agaricomycetes</taxon>
        <taxon>Agaricomycetidae</taxon>
        <taxon>Agaricales</taxon>
        <taxon>Marasmiineae</taxon>
        <taxon>Omphalotaceae</taxon>
        <taxon>Rhodocollybia</taxon>
    </lineage>
</organism>
<name>A0A9P5PN95_9AGAR</name>
<reference evidence="1" key="1">
    <citation type="submission" date="2020-11" db="EMBL/GenBank/DDBJ databases">
        <authorList>
            <consortium name="DOE Joint Genome Institute"/>
            <person name="Ahrendt S."/>
            <person name="Riley R."/>
            <person name="Andreopoulos W."/>
            <person name="Labutti K."/>
            <person name="Pangilinan J."/>
            <person name="Ruiz-Duenas F.J."/>
            <person name="Barrasa J.M."/>
            <person name="Sanchez-Garcia M."/>
            <person name="Camarero S."/>
            <person name="Miyauchi S."/>
            <person name="Serrano A."/>
            <person name="Linde D."/>
            <person name="Babiker R."/>
            <person name="Drula E."/>
            <person name="Ayuso-Fernandez I."/>
            <person name="Pacheco R."/>
            <person name="Padilla G."/>
            <person name="Ferreira P."/>
            <person name="Barriuso J."/>
            <person name="Kellner H."/>
            <person name="Castanera R."/>
            <person name="Alfaro M."/>
            <person name="Ramirez L."/>
            <person name="Pisabarro A.G."/>
            <person name="Kuo A."/>
            <person name="Tritt A."/>
            <person name="Lipzen A."/>
            <person name="He G."/>
            <person name="Yan M."/>
            <person name="Ng V."/>
            <person name="Cullen D."/>
            <person name="Martin F."/>
            <person name="Rosso M.-N."/>
            <person name="Henrissat B."/>
            <person name="Hibbett D."/>
            <person name="Martinez A.T."/>
            <person name="Grigoriev I.V."/>
        </authorList>
    </citation>
    <scope>NUCLEOTIDE SEQUENCE</scope>
    <source>
        <strain evidence="1">AH 40177</strain>
    </source>
</reference>